<dbReference type="SUPFAM" id="SSF54427">
    <property type="entry name" value="NTF2-like"/>
    <property type="match status" value="1"/>
</dbReference>
<sequence length="174" mass="18495">MLAFSTAEASEVLGTTVAAVNSALQRARAGMKSAGTDPAQASEPSATEQRAWLDRYTAAFVSADVEAIKALLTEDVLMEMPPMVNWFTGRDGYGQFMRWVYGVGGTDWPTRPVAANGQPGFAAYRRDGDGYALHTLQVLTVTADGVSRNSVFQDPVVFASFGLPGRLDGAGEPV</sequence>
<reference evidence="3" key="1">
    <citation type="journal article" date="2019" name="Int. J. Syst. Evol. Microbiol.">
        <title>The Global Catalogue of Microorganisms (GCM) 10K type strain sequencing project: providing services to taxonomists for standard genome sequencing and annotation.</title>
        <authorList>
            <consortium name="The Broad Institute Genomics Platform"/>
            <consortium name="The Broad Institute Genome Sequencing Center for Infectious Disease"/>
            <person name="Wu L."/>
            <person name="Ma J."/>
        </authorList>
    </citation>
    <scope>NUCLEOTIDE SEQUENCE [LARGE SCALE GENOMIC DNA]</scope>
    <source>
        <strain evidence="3">NBRC 106348</strain>
    </source>
</reference>
<keyword evidence="3" id="KW-1185">Reference proteome</keyword>
<name>A0ABQ6I103_9MICO</name>
<dbReference type="Proteomes" id="UP001157091">
    <property type="component" value="Unassembled WGS sequence"/>
</dbReference>
<dbReference type="InterPro" id="IPR032710">
    <property type="entry name" value="NTF2-like_dom_sf"/>
</dbReference>
<dbReference type="Gene3D" id="3.10.450.50">
    <property type="match status" value="1"/>
</dbReference>
<dbReference type="EMBL" id="BSUK01000001">
    <property type="protein sequence ID" value="GMA23460.1"/>
    <property type="molecule type" value="Genomic_DNA"/>
</dbReference>
<organism evidence="2 3">
    <name type="scientific">Luteimicrobium album</name>
    <dbReference type="NCBI Taxonomy" id="1054550"/>
    <lineage>
        <taxon>Bacteria</taxon>
        <taxon>Bacillati</taxon>
        <taxon>Actinomycetota</taxon>
        <taxon>Actinomycetes</taxon>
        <taxon>Micrococcales</taxon>
        <taxon>Luteimicrobium</taxon>
    </lineage>
</organism>
<dbReference type="Pfam" id="PF12680">
    <property type="entry name" value="SnoaL_2"/>
    <property type="match status" value="1"/>
</dbReference>
<comment type="caution">
    <text evidence="2">The sequence shown here is derived from an EMBL/GenBank/DDBJ whole genome shotgun (WGS) entry which is preliminary data.</text>
</comment>
<evidence type="ECO:0000313" key="3">
    <source>
        <dbReference type="Proteomes" id="UP001157091"/>
    </source>
</evidence>
<proteinExistence type="predicted"/>
<accession>A0ABQ6I103</accession>
<gene>
    <name evidence="2" type="ORF">GCM10025864_12190</name>
</gene>
<evidence type="ECO:0000259" key="1">
    <source>
        <dbReference type="Pfam" id="PF12680"/>
    </source>
</evidence>
<dbReference type="InterPro" id="IPR037401">
    <property type="entry name" value="SnoaL-like"/>
</dbReference>
<feature type="domain" description="SnoaL-like" evidence="1">
    <location>
        <begin position="54"/>
        <end position="145"/>
    </location>
</feature>
<protein>
    <recommendedName>
        <fullName evidence="1">SnoaL-like domain-containing protein</fullName>
    </recommendedName>
</protein>
<evidence type="ECO:0000313" key="2">
    <source>
        <dbReference type="EMBL" id="GMA23460.1"/>
    </source>
</evidence>